<feature type="region of interest" description="Disordered" evidence="1">
    <location>
        <begin position="236"/>
        <end position="291"/>
    </location>
</feature>
<proteinExistence type="predicted"/>
<feature type="region of interest" description="Disordered" evidence="1">
    <location>
        <begin position="313"/>
        <end position="350"/>
    </location>
</feature>
<protein>
    <submittedName>
        <fullName evidence="2">Uncharacterized protein</fullName>
    </submittedName>
</protein>
<evidence type="ECO:0000313" key="3">
    <source>
        <dbReference type="Proteomes" id="UP000626092"/>
    </source>
</evidence>
<organism evidence="2 3">
    <name type="scientific">Rhododendron simsii</name>
    <name type="common">Sims's rhododendron</name>
    <dbReference type="NCBI Taxonomy" id="118357"/>
    <lineage>
        <taxon>Eukaryota</taxon>
        <taxon>Viridiplantae</taxon>
        <taxon>Streptophyta</taxon>
        <taxon>Embryophyta</taxon>
        <taxon>Tracheophyta</taxon>
        <taxon>Spermatophyta</taxon>
        <taxon>Magnoliopsida</taxon>
        <taxon>eudicotyledons</taxon>
        <taxon>Gunneridae</taxon>
        <taxon>Pentapetalae</taxon>
        <taxon>asterids</taxon>
        <taxon>Ericales</taxon>
        <taxon>Ericaceae</taxon>
        <taxon>Ericoideae</taxon>
        <taxon>Rhodoreae</taxon>
        <taxon>Rhododendron</taxon>
    </lineage>
</organism>
<evidence type="ECO:0000313" key="2">
    <source>
        <dbReference type="EMBL" id="KAF7141956.1"/>
    </source>
</evidence>
<dbReference type="OrthoDB" id="1102599at2759"/>
<feature type="compositionally biased region" description="Polar residues" evidence="1">
    <location>
        <begin position="338"/>
        <end position="350"/>
    </location>
</feature>
<gene>
    <name evidence="2" type="ORF">RHSIM_Rhsim06G0088600</name>
</gene>
<feature type="compositionally biased region" description="Polar residues" evidence="1">
    <location>
        <begin position="256"/>
        <end position="267"/>
    </location>
</feature>
<dbReference type="EMBL" id="WJXA01000006">
    <property type="protein sequence ID" value="KAF7141956.1"/>
    <property type="molecule type" value="Genomic_DNA"/>
</dbReference>
<keyword evidence="3" id="KW-1185">Reference proteome</keyword>
<name>A0A834GZ90_RHOSS</name>
<comment type="caution">
    <text evidence="2">The sequence shown here is derived from an EMBL/GenBank/DDBJ whole genome shotgun (WGS) entry which is preliminary data.</text>
</comment>
<reference evidence="2" key="1">
    <citation type="submission" date="2019-11" db="EMBL/GenBank/DDBJ databases">
        <authorList>
            <person name="Liu Y."/>
            <person name="Hou J."/>
            <person name="Li T.-Q."/>
            <person name="Guan C.-H."/>
            <person name="Wu X."/>
            <person name="Wu H.-Z."/>
            <person name="Ling F."/>
            <person name="Zhang R."/>
            <person name="Shi X.-G."/>
            <person name="Ren J.-P."/>
            <person name="Chen E.-F."/>
            <person name="Sun J.-M."/>
        </authorList>
    </citation>
    <scope>NUCLEOTIDE SEQUENCE</scope>
    <source>
        <strain evidence="2">Adult_tree_wgs_1</strain>
        <tissue evidence="2">Leaves</tissue>
    </source>
</reference>
<dbReference type="AlphaFoldDB" id="A0A834GZ90"/>
<dbReference type="Proteomes" id="UP000626092">
    <property type="component" value="Unassembled WGS sequence"/>
</dbReference>
<evidence type="ECO:0000256" key="1">
    <source>
        <dbReference type="SAM" id="MobiDB-lite"/>
    </source>
</evidence>
<sequence length="350" mass="38484">MGRFRRHCNTPQAMANFKSRYEIPNNVATMLALEDAIRECPDNDTLRILVVVIVEGGVRFPLALLLRQVLAHYRLSPMQVSANFFRVVMGINALNKMLGTSLGLHYIHHLYSISRTKDALTYYLKTRDSRKKLVLELPNSALGDDDNFLVVTGIFKPRNEDGQGIGFHAPHRFGRPPTNVNQGHDFITPQVHITDINRALAFNEQGTHLAGRARVAQEGPVDLAPPIPDVPIRLTEEASTSSSSGYSPSPPVPEQEMNQPINLSNLLTLPGHGRGHGFVRGHEESQGHGRRATALLDHAEEEDSLDKELNAEITEQTTKDAAQIDEDVSNPGHKEVSGGNNNTATGNIPA</sequence>
<accession>A0A834GZ90</accession>